<evidence type="ECO:0000313" key="2">
    <source>
        <dbReference type="EMBL" id="MEE2525553.1"/>
    </source>
</evidence>
<dbReference type="Gene3D" id="3.75.10.10">
    <property type="entry name" value="L-arginine/glycine Amidinotransferase, Chain A"/>
    <property type="match status" value="1"/>
</dbReference>
<evidence type="ECO:0000313" key="3">
    <source>
        <dbReference type="Proteomes" id="UP001354971"/>
    </source>
</evidence>
<dbReference type="EMBL" id="JAZDRP010000002">
    <property type="protein sequence ID" value="MEE2525553.1"/>
    <property type="molecule type" value="Genomic_DNA"/>
</dbReference>
<name>A0ABU7LNT9_9PROT</name>
<dbReference type="RefSeq" id="WP_330198215.1">
    <property type="nucleotide sequence ID" value="NZ_JAZDRP010000002.1"/>
</dbReference>
<evidence type="ECO:0000256" key="1">
    <source>
        <dbReference type="ARBA" id="ARBA00022801"/>
    </source>
</evidence>
<protein>
    <submittedName>
        <fullName evidence="2">Agmatine deiminase family protein</fullName>
    </submittedName>
</protein>
<dbReference type="SUPFAM" id="SSF55909">
    <property type="entry name" value="Pentein"/>
    <property type="match status" value="1"/>
</dbReference>
<keyword evidence="3" id="KW-1185">Reference proteome</keyword>
<gene>
    <name evidence="2" type="ORF">V0U79_04185</name>
</gene>
<dbReference type="InterPro" id="IPR007466">
    <property type="entry name" value="Peptidyl-Arg-deiminase_porph"/>
</dbReference>
<dbReference type="Proteomes" id="UP001354971">
    <property type="component" value="Unassembled WGS sequence"/>
</dbReference>
<proteinExistence type="predicted"/>
<dbReference type="Pfam" id="PF04371">
    <property type="entry name" value="PAD_porph"/>
    <property type="match status" value="1"/>
</dbReference>
<keyword evidence="1" id="KW-0378">Hydrolase</keyword>
<accession>A0ABU7LNT9</accession>
<organism evidence="2 3">
    <name type="scientific">Hyphobacterium lacteum</name>
    <dbReference type="NCBI Taxonomy" id="3116575"/>
    <lineage>
        <taxon>Bacteria</taxon>
        <taxon>Pseudomonadati</taxon>
        <taxon>Pseudomonadota</taxon>
        <taxon>Alphaproteobacteria</taxon>
        <taxon>Maricaulales</taxon>
        <taxon>Maricaulaceae</taxon>
        <taxon>Hyphobacterium</taxon>
    </lineage>
</organism>
<dbReference type="PANTHER" id="PTHR31377">
    <property type="entry name" value="AGMATINE DEIMINASE-RELATED"/>
    <property type="match status" value="1"/>
</dbReference>
<sequence>MTTRFSIPHEFAPQARIYTCWPAAADLWEDNLESAQAEFGAFLNLLAGSGETAQALTILAATDQAEASARDLMGNRAEILRAAYGDVWARDTGPVFRFRDGKAEAVCFRFNGWGGKYELPGDETLGGVIAHAAGVNEQAVDFICEGGALEFDGAGGVLTTRQCLLNPNRNPGITESEAESILKQALGIETVYWVEDGLHFDHTDGHVDNIARFLAPGVVACQSGSGADDPQADVLTAIADQLKAMTTPNGTPFRVVEIPSPGRVTDEDGEAVPASHMNWVSAQNRIVMPVYDEKYGKAAARALQDALPDMTILTSPARSILSGGGAFHCVTCNLPLLP</sequence>
<reference evidence="2 3" key="1">
    <citation type="submission" date="2024-01" db="EMBL/GenBank/DDBJ databases">
        <title>Hyphobacterium bacterium isolated from marine sediment.</title>
        <authorList>
            <person name="Zhao S."/>
        </authorList>
    </citation>
    <scope>NUCLEOTIDE SEQUENCE [LARGE SCALE GENOMIC DNA]</scope>
    <source>
        <strain evidence="3">HN65</strain>
    </source>
</reference>
<dbReference type="PANTHER" id="PTHR31377:SF0">
    <property type="entry name" value="AGMATINE DEIMINASE-RELATED"/>
    <property type="match status" value="1"/>
</dbReference>
<comment type="caution">
    <text evidence="2">The sequence shown here is derived from an EMBL/GenBank/DDBJ whole genome shotgun (WGS) entry which is preliminary data.</text>
</comment>